<organism evidence="1">
    <name type="scientific">marine sediment metagenome</name>
    <dbReference type="NCBI Taxonomy" id="412755"/>
    <lineage>
        <taxon>unclassified sequences</taxon>
        <taxon>metagenomes</taxon>
        <taxon>ecological metagenomes</taxon>
    </lineage>
</organism>
<dbReference type="AlphaFoldDB" id="A0A0F9SSW0"/>
<evidence type="ECO:0000313" key="1">
    <source>
        <dbReference type="EMBL" id="KKN69879.1"/>
    </source>
</evidence>
<proteinExistence type="predicted"/>
<dbReference type="EMBL" id="LAZR01000417">
    <property type="protein sequence ID" value="KKN69879.1"/>
    <property type="molecule type" value="Genomic_DNA"/>
</dbReference>
<evidence type="ECO:0008006" key="2">
    <source>
        <dbReference type="Google" id="ProtNLM"/>
    </source>
</evidence>
<comment type="caution">
    <text evidence="1">The sequence shown here is derived from an EMBL/GenBank/DDBJ whole genome shotgun (WGS) entry which is preliminary data.</text>
</comment>
<gene>
    <name evidence="1" type="ORF">LCGC14_0437030</name>
</gene>
<sequence length="241" mass="26701">MFSFFGSKWRIAHHYPPPLEGVPVIEPFAGGACYSLRHNVREAVLVEKDPEIAELWRYLIAATPAQIRALPDIHAGQKVADLEVAPGAAALIGFWLGQATTAPGRTGRDTKWTTMNPASFWGPQRRDRVAAQVANVDGWRVIEGDYSGAPDLRATWHIDPPYQHAGKHYRCSSGAINFDALARWCRSRRGRVMVCEASGADWLPFQPLAAVKATTHRSGEGRTSREVIWHNKGPVQVSLWS</sequence>
<protein>
    <recommendedName>
        <fullName evidence="2">DNA adenine methylase</fullName>
    </recommendedName>
</protein>
<accession>A0A0F9SSW0</accession>
<dbReference type="SUPFAM" id="SSF53335">
    <property type="entry name" value="S-adenosyl-L-methionine-dependent methyltransferases"/>
    <property type="match status" value="1"/>
</dbReference>
<name>A0A0F9SSW0_9ZZZZ</name>
<dbReference type="InterPro" id="IPR029063">
    <property type="entry name" value="SAM-dependent_MTases_sf"/>
</dbReference>
<reference evidence="1" key="1">
    <citation type="journal article" date="2015" name="Nature">
        <title>Complex archaea that bridge the gap between prokaryotes and eukaryotes.</title>
        <authorList>
            <person name="Spang A."/>
            <person name="Saw J.H."/>
            <person name="Jorgensen S.L."/>
            <person name="Zaremba-Niedzwiedzka K."/>
            <person name="Martijn J."/>
            <person name="Lind A.E."/>
            <person name="van Eijk R."/>
            <person name="Schleper C."/>
            <person name="Guy L."/>
            <person name="Ettema T.J."/>
        </authorList>
    </citation>
    <scope>NUCLEOTIDE SEQUENCE</scope>
</reference>